<keyword evidence="2" id="KW-0808">Transferase</keyword>
<dbReference type="GO" id="GO:0032259">
    <property type="term" value="P:methylation"/>
    <property type="evidence" value="ECO:0007669"/>
    <property type="project" value="UniProtKB-KW"/>
</dbReference>
<dbReference type="PANTHER" id="PTHR43861">
    <property type="entry name" value="TRANS-ACONITATE 2-METHYLTRANSFERASE-RELATED"/>
    <property type="match status" value="1"/>
</dbReference>
<sequence>MNKDEITALFDKQAAHYDSQWANTAPIRQCMYMLLETMFYEVPEDANILCVGAGTGAELSFLAGKKPGWRFTAVEPSGPMLDICRQQAGEQGFASRCLFHQGYLESLVTPEPYDAATCFLVSQFILDTRERSLFFAEISSRLKPNGLLASADLASDTGSPEYDVLLKAWMNMMSAGGITPENLARMRHAYQHDVGVMSPESIADVIKSGGFDLPVLFYQAGLIHAWRAVKSPEC</sequence>
<dbReference type="SUPFAM" id="SSF53335">
    <property type="entry name" value="S-adenosyl-L-methionine-dependent methyltransferases"/>
    <property type="match status" value="1"/>
</dbReference>
<comment type="caution">
    <text evidence="4">The sequence shown here is derived from an EMBL/GenBank/DDBJ whole genome shotgun (WGS) entry which is preliminary data.</text>
</comment>
<dbReference type="InterPro" id="IPR029063">
    <property type="entry name" value="SAM-dependent_MTases_sf"/>
</dbReference>
<dbReference type="EMBL" id="BMIY01000018">
    <property type="protein sequence ID" value="GFZ84463.1"/>
    <property type="molecule type" value="Genomic_DNA"/>
</dbReference>
<accession>A0A916QQY1</accession>
<dbReference type="PANTHER" id="PTHR43861:SF1">
    <property type="entry name" value="TRANS-ACONITATE 2-METHYLTRANSFERASE"/>
    <property type="match status" value="1"/>
</dbReference>
<keyword evidence="5" id="KW-1185">Reference proteome</keyword>
<name>A0A916QQY1_9GAMM</name>
<evidence type="ECO:0000256" key="1">
    <source>
        <dbReference type="ARBA" id="ARBA00022603"/>
    </source>
</evidence>
<evidence type="ECO:0000313" key="5">
    <source>
        <dbReference type="Proteomes" id="UP000627715"/>
    </source>
</evidence>
<keyword evidence="1 4" id="KW-0489">Methyltransferase</keyword>
<reference evidence="4" key="2">
    <citation type="submission" date="2020-09" db="EMBL/GenBank/DDBJ databases">
        <authorList>
            <person name="Sun Q."/>
            <person name="Zhou Y."/>
        </authorList>
    </citation>
    <scope>NUCLEOTIDE SEQUENCE</scope>
    <source>
        <strain evidence="4">CGMCC 1.15425</strain>
    </source>
</reference>
<evidence type="ECO:0000256" key="2">
    <source>
        <dbReference type="ARBA" id="ARBA00022679"/>
    </source>
</evidence>
<dbReference type="InterPro" id="IPR041698">
    <property type="entry name" value="Methyltransf_25"/>
</dbReference>
<dbReference type="RefSeq" id="WP_068811390.1">
    <property type="nucleotide sequence ID" value="NZ_BMIY01000018.1"/>
</dbReference>
<dbReference type="OrthoDB" id="8558926at2"/>
<dbReference type="Pfam" id="PF13649">
    <property type="entry name" value="Methyltransf_25"/>
    <property type="match status" value="1"/>
</dbReference>
<protein>
    <submittedName>
        <fullName evidence="4">SAM-dependent methyltransferase</fullName>
    </submittedName>
</protein>
<feature type="domain" description="Methyltransferase" evidence="3">
    <location>
        <begin position="48"/>
        <end position="146"/>
    </location>
</feature>
<gene>
    <name evidence="4" type="ORF">GCM10011403_29930</name>
</gene>
<reference evidence="4" key="1">
    <citation type="journal article" date="2014" name="Int. J. Syst. Evol. Microbiol.">
        <title>Complete genome sequence of Corynebacterium casei LMG S-19264T (=DSM 44701T), isolated from a smear-ripened cheese.</title>
        <authorList>
            <consortium name="US DOE Joint Genome Institute (JGI-PGF)"/>
            <person name="Walter F."/>
            <person name="Albersmeier A."/>
            <person name="Kalinowski J."/>
            <person name="Ruckert C."/>
        </authorList>
    </citation>
    <scope>NUCLEOTIDE SEQUENCE</scope>
    <source>
        <strain evidence="4">CGMCC 1.15425</strain>
    </source>
</reference>
<dbReference type="Proteomes" id="UP000627715">
    <property type="component" value="Unassembled WGS sequence"/>
</dbReference>
<dbReference type="CDD" id="cd02440">
    <property type="entry name" value="AdoMet_MTases"/>
    <property type="match status" value="1"/>
</dbReference>
<dbReference type="GO" id="GO:0008168">
    <property type="term" value="F:methyltransferase activity"/>
    <property type="evidence" value="ECO:0007669"/>
    <property type="project" value="UniProtKB-KW"/>
</dbReference>
<proteinExistence type="predicted"/>
<organism evidence="4 5">
    <name type="scientific">Pseudohongiella nitratireducens</name>
    <dbReference type="NCBI Taxonomy" id="1768907"/>
    <lineage>
        <taxon>Bacteria</taxon>
        <taxon>Pseudomonadati</taxon>
        <taxon>Pseudomonadota</taxon>
        <taxon>Gammaproteobacteria</taxon>
        <taxon>Pseudomonadales</taxon>
        <taxon>Pseudohongiellaceae</taxon>
        <taxon>Pseudohongiella</taxon>
    </lineage>
</organism>
<dbReference type="AlphaFoldDB" id="A0A916QQY1"/>
<dbReference type="Gene3D" id="3.40.50.150">
    <property type="entry name" value="Vaccinia Virus protein VP39"/>
    <property type="match status" value="1"/>
</dbReference>
<evidence type="ECO:0000313" key="4">
    <source>
        <dbReference type="EMBL" id="GFZ84463.1"/>
    </source>
</evidence>
<evidence type="ECO:0000259" key="3">
    <source>
        <dbReference type="Pfam" id="PF13649"/>
    </source>
</evidence>